<feature type="transmembrane region" description="Helical" evidence="2">
    <location>
        <begin position="120"/>
        <end position="136"/>
    </location>
</feature>
<feature type="transmembrane region" description="Helical" evidence="2">
    <location>
        <begin position="51"/>
        <end position="72"/>
    </location>
</feature>
<evidence type="ECO:0000313" key="4">
    <source>
        <dbReference type="Proteomes" id="UP000316252"/>
    </source>
</evidence>
<evidence type="ECO:0000256" key="2">
    <source>
        <dbReference type="SAM" id="Phobius"/>
    </source>
</evidence>
<keyword evidence="4" id="KW-1185">Reference proteome</keyword>
<organism evidence="3 4">
    <name type="scientific">Schumannella soli</name>
    <dbReference type="NCBI Taxonomy" id="2590779"/>
    <lineage>
        <taxon>Bacteria</taxon>
        <taxon>Bacillati</taxon>
        <taxon>Actinomycetota</taxon>
        <taxon>Actinomycetes</taxon>
        <taxon>Micrococcales</taxon>
        <taxon>Microbacteriaceae</taxon>
        <taxon>Schumannella</taxon>
    </lineage>
</organism>
<reference evidence="3 4" key="1">
    <citation type="submission" date="2019-06" db="EMBL/GenBank/DDBJ databases">
        <authorList>
            <person name="Li F."/>
        </authorList>
    </citation>
    <scope>NUCLEOTIDE SEQUENCE [LARGE SCALE GENOMIC DNA]</scope>
    <source>
        <strain evidence="3 4">10F1D-1</strain>
    </source>
</reference>
<dbReference type="Proteomes" id="UP000316252">
    <property type="component" value="Unassembled WGS sequence"/>
</dbReference>
<protein>
    <submittedName>
        <fullName evidence="3">Uncharacterized protein</fullName>
    </submittedName>
</protein>
<accession>A0A506XNN8</accession>
<evidence type="ECO:0000313" key="3">
    <source>
        <dbReference type="EMBL" id="TPW74221.1"/>
    </source>
</evidence>
<keyword evidence="2" id="KW-0472">Membrane</keyword>
<evidence type="ECO:0000256" key="1">
    <source>
        <dbReference type="SAM" id="MobiDB-lite"/>
    </source>
</evidence>
<comment type="caution">
    <text evidence="3">The sequence shown here is derived from an EMBL/GenBank/DDBJ whole genome shotgun (WGS) entry which is preliminary data.</text>
</comment>
<feature type="region of interest" description="Disordered" evidence="1">
    <location>
        <begin position="258"/>
        <end position="277"/>
    </location>
</feature>
<proteinExistence type="predicted"/>
<feature type="transmembrane region" description="Helical" evidence="2">
    <location>
        <begin position="21"/>
        <end position="45"/>
    </location>
</feature>
<feature type="transmembrane region" description="Helical" evidence="2">
    <location>
        <begin position="84"/>
        <end position="108"/>
    </location>
</feature>
<dbReference type="EMBL" id="VHQG01000005">
    <property type="protein sequence ID" value="TPW74221.1"/>
    <property type="molecule type" value="Genomic_DNA"/>
</dbReference>
<keyword evidence="2" id="KW-1133">Transmembrane helix</keyword>
<feature type="compositionally biased region" description="Basic and acidic residues" evidence="1">
    <location>
        <begin position="364"/>
        <end position="382"/>
    </location>
</feature>
<keyword evidence="2" id="KW-0812">Transmembrane</keyword>
<sequence>MTATSSDRLARDRAVGRVAAVAFAIAVGCALLVGPIGSTIGGVLGLGPLPWPFFLAVAVAFGVLTVVTWAPGRRNVGSRAQGRVLLGISPGLVAFAAASWGLTCFLTAGRVPIGVSGSPYAVIALLALAIGVVAGARTKSPTPKPPPPVRRRVLTKLPRFAFDRFTPAAAGFSLDAPPEWIEVQRLARPDPWIAHVVGEIEQAQPTGFTDAERTAVTTALAAACARCTAEGVDGFLGFAGWDAPVLATARVVGREERGARTPGEWMTRGDGRPAPRIHSFTTRSGITGRSAYRQVGPVPEPMAGAPAHRAEPLLADGPGRADFAFEVDDELFVLTLEMPSWSQLRRVLEDAKRLARRVDHGAVDHGAVDHSAADHGAADRKPTAKRSRAGGARKPRA</sequence>
<feature type="compositionally biased region" description="Basic residues" evidence="1">
    <location>
        <begin position="383"/>
        <end position="397"/>
    </location>
</feature>
<gene>
    <name evidence="3" type="ORF">FJ657_16490</name>
</gene>
<dbReference type="RefSeq" id="WP_141164799.1">
    <property type="nucleotide sequence ID" value="NZ_VHQG01000005.1"/>
</dbReference>
<dbReference type="AlphaFoldDB" id="A0A506XNN8"/>
<dbReference type="OrthoDB" id="9835382at2"/>
<feature type="region of interest" description="Disordered" evidence="1">
    <location>
        <begin position="364"/>
        <end position="397"/>
    </location>
</feature>
<name>A0A506XNN8_9MICO</name>